<evidence type="ECO:0000256" key="6">
    <source>
        <dbReference type="SAM" id="MobiDB-lite"/>
    </source>
</evidence>
<name>A0A3G2VQF6_9VIRU</name>
<reference evidence="9" key="1">
    <citation type="journal article" date="2018" name="Emerg. Microbes Infect.">
        <title>Identification and genetic characterization of a novel parvovirus associated with serum hepatitis in horses in China.</title>
        <authorList>
            <person name="Lu G."/>
            <person name="Sun L."/>
            <person name="Ou J."/>
            <person name="Xu H."/>
            <person name="Wu L."/>
            <person name="Li S."/>
        </authorList>
    </citation>
    <scope>NUCLEOTIDE SEQUENCE</scope>
    <source>
        <strain evidence="9">C14</strain>
    </source>
</reference>
<evidence type="ECO:0000259" key="7">
    <source>
        <dbReference type="Pfam" id="PF00740"/>
    </source>
</evidence>
<evidence type="ECO:0000256" key="2">
    <source>
        <dbReference type="ARBA" id="ARBA00005398"/>
    </source>
</evidence>
<dbReference type="Pfam" id="PF00740">
    <property type="entry name" value="VP1_2"/>
    <property type="match status" value="2"/>
</dbReference>
<keyword evidence="3" id="KW-1140">T=1 icosahedral capsid protein</keyword>
<feature type="region of interest" description="Disordered" evidence="6">
    <location>
        <begin position="304"/>
        <end position="397"/>
    </location>
</feature>
<dbReference type="EMBL" id="MH500788">
    <property type="protein sequence ID" value="AYO89403.1"/>
    <property type="molecule type" value="Genomic_DNA"/>
</dbReference>
<dbReference type="SUPFAM" id="SSF88645">
    <property type="entry name" value="ssDNA viruses"/>
    <property type="match status" value="1"/>
</dbReference>
<evidence type="ECO:0000256" key="1">
    <source>
        <dbReference type="ARBA" id="ARBA00004328"/>
    </source>
</evidence>
<organism evidence="9">
    <name type="scientific">Equine parvovirus H</name>
    <dbReference type="NCBI Taxonomy" id="2079554"/>
    <lineage>
        <taxon>Viruses</taxon>
        <taxon>Monodnaviria</taxon>
        <taxon>Shotokuvirae</taxon>
        <taxon>Cossaviricota</taxon>
        <taxon>Quintoviricetes</taxon>
        <taxon>Piccovirales</taxon>
        <taxon>Parvoviridae</taxon>
        <taxon>Parvovirinae</taxon>
    </lineage>
</organism>
<comment type="similarity">
    <text evidence="2">Belongs to the parvoviridae capsid protein family.</text>
</comment>
<dbReference type="InterPro" id="IPR001403">
    <property type="entry name" value="Parvovirus_coat"/>
</dbReference>
<dbReference type="GO" id="GO:0005198">
    <property type="term" value="F:structural molecule activity"/>
    <property type="evidence" value="ECO:0007669"/>
    <property type="project" value="InterPro"/>
</dbReference>
<keyword evidence="5" id="KW-0946">Virion</keyword>
<dbReference type="InterPro" id="IPR013607">
    <property type="entry name" value="Phospholipase_A2-like"/>
</dbReference>
<dbReference type="Pfam" id="PF08398">
    <property type="entry name" value="Phospholip_A2_4"/>
    <property type="match status" value="1"/>
</dbReference>
<proteinExistence type="inferred from homology"/>
<feature type="domain" description="Phospholipase A2-like" evidence="8">
    <location>
        <begin position="199"/>
        <end position="279"/>
    </location>
</feature>
<feature type="compositionally biased region" description="Low complexity" evidence="6">
    <location>
        <begin position="366"/>
        <end position="375"/>
    </location>
</feature>
<dbReference type="Gene3D" id="2.170.30.10">
    <property type="entry name" value="Parvovirus coat protein VP1/VP2"/>
    <property type="match status" value="1"/>
</dbReference>
<evidence type="ECO:0000313" key="9">
    <source>
        <dbReference type="EMBL" id="AYO89403.1"/>
    </source>
</evidence>
<feature type="domain" description="Coat protein VP1/VP2 Parvovirus" evidence="7">
    <location>
        <begin position="392"/>
        <end position="646"/>
    </location>
</feature>
<evidence type="ECO:0000256" key="5">
    <source>
        <dbReference type="ARBA" id="ARBA00022844"/>
    </source>
</evidence>
<feature type="compositionally biased region" description="Basic residues" evidence="6">
    <location>
        <begin position="341"/>
        <end position="350"/>
    </location>
</feature>
<feature type="domain" description="Coat protein VP1/VP2 Parvovirus" evidence="7">
    <location>
        <begin position="823"/>
        <end position="940"/>
    </location>
</feature>
<evidence type="ECO:0000259" key="8">
    <source>
        <dbReference type="Pfam" id="PF08398"/>
    </source>
</evidence>
<feature type="compositionally biased region" description="Basic and acidic residues" evidence="6">
    <location>
        <begin position="325"/>
        <end position="340"/>
    </location>
</feature>
<comment type="subcellular location">
    <subcellularLocation>
        <location evidence="1">Virion</location>
    </subcellularLocation>
</comment>
<keyword evidence="4" id="KW-0167">Capsid protein</keyword>
<dbReference type="InterPro" id="IPR016184">
    <property type="entry name" value="Capsid/spike_ssDNA_virus"/>
</dbReference>
<dbReference type="GO" id="GO:0039615">
    <property type="term" value="C:T=1 icosahedral viral capsid"/>
    <property type="evidence" value="ECO:0007669"/>
    <property type="project" value="UniProtKB-KW"/>
</dbReference>
<evidence type="ECO:0000256" key="3">
    <source>
        <dbReference type="ARBA" id="ARBA00022431"/>
    </source>
</evidence>
<sequence length="974" mass="109368">MGNVSGHLKEQRRADRKIFYKDMPPFEKATAQDFSDYYVSDGMPFQTLYDNYDVTRYRWFMFKTELAKRLVELQGQKLFADQARNTLAALNDDKFPEGPEGDWTAVQNVAFGLKDVGNVKNPVKAMLAKALQDRFSLRGPNFENGLYVAPDLKWMNFKVESDEEIAERKAKDLAKKELRKENEMLVKLEQSVMSKDAAGLLFPGTHYLGPGNPVPNGPPVDKLDAAAAKHDIRYEAMLKHGDIPYLKHNWADEAMSRDLEKDEPKSWVGNAARGLWQVKKTTTNVVAPMIDPVLPVKPIDSESLKVSKAEPDSSSNSTLSSPQKDGQKPAEKERQTSKEAKPKKKKRLRLKVSSESSGPVNHNMASSGNGNGLDSDMGDGGGGEHVDKEAAGGGGGAPECGGTWWGGSKVKGHHLTTFQTRRCILSPWPDQYRTQYNYSLVPEVVHITPWSYIDLNSLSAHFSPHDFYQMIENADAFRPRALTLKIHELVFKDVGKKENNSETTVADSGSAFLSLINDSNYDFPYVSGAGQDTVPGHLPGQPYNLPLYAYTTVGVVGTICEKSRSAKTLPTQNSEFYLLENHPAKLLHSGQCWEHTYHFPELPFEKLTQYVWDTRRQYNPIQTQRFVLLKRPAGQETSTDETAQKAWNNKLQDQFNKHALPYDQEKMPSQWLQGPRHADGDLIIIHDWDRMKSLVNQAGDCLRGVQAPQPKKARLTGEPPLIVTRDTFKQLTVYSRSETLQPGPQTQQAAEITPDGTTIISANTVGVIEKAHEKMLNPGAVEGYMRLPLLQKIGHQDPTDPRHIREVEYPKTAEDGWGNVGTSSAKEVSYALMPGQVLEKPSGHLESQIWTKIPNTDDMTKPTIPLLSLWAMHNPPPQVFLRMFPQFGPPGSKKFSASVQTPTFLNQYCQFLLSYSIEWELIPRAHRKAQWNPEPNVAMPTNIKGPPFQLSGSNDEYHLPTHLSMMRQRARTKR</sequence>
<accession>A0A3G2VQF6</accession>
<protein>
    <submittedName>
        <fullName evidence="9">Capsid protein</fullName>
    </submittedName>
</protein>
<dbReference type="InterPro" id="IPR036952">
    <property type="entry name" value="VP1/VP2"/>
</dbReference>
<evidence type="ECO:0000256" key="4">
    <source>
        <dbReference type="ARBA" id="ARBA00022561"/>
    </source>
</evidence>